<dbReference type="InterPro" id="IPR036866">
    <property type="entry name" value="RibonucZ/Hydroxyglut_hydro"/>
</dbReference>
<dbReference type="CDD" id="cd16280">
    <property type="entry name" value="metallo-hydrolase-like_MBL-fold"/>
    <property type="match status" value="1"/>
</dbReference>
<keyword evidence="3" id="KW-0378">Hydrolase</keyword>
<dbReference type="NCBIfam" id="NF012229">
    <property type="entry name" value="bla_class_B_core"/>
    <property type="match status" value="1"/>
</dbReference>
<evidence type="ECO:0000313" key="4">
    <source>
        <dbReference type="Proteomes" id="UP001617702"/>
    </source>
</evidence>
<dbReference type="PANTHER" id="PTHR42951:SF17">
    <property type="entry name" value="METALLO-BETA-LACTAMASE DOMAIN-CONTAINING PROTEIN"/>
    <property type="match status" value="1"/>
</dbReference>
<feature type="chain" id="PRO_5046716891" evidence="1">
    <location>
        <begin position="23"/>
        <end position="348"/>
    </location>
</feature>
<dbReference type="Pfam" id="PF00753">
    <property type="entry name" value="Lactamase_B"/>
    <property type="match status" value="1"/>
</dbReference>
<feature type="signal peptide" evidence="1">
    <location>
        <begin position="1"/>
        <end position="22"/>
    </location>
</feature>
<name>A0ABW8GTH1_9GAMM</name>
<evidence type="ECO:0000259" key="2">
    <source>
        <dbReference type="SMART" id="SM00849"/>
    </source>
</evidence>
<dbReference type="PANTHER" id="PTHR42951">
    <property type="entry name" value="METALLO-BETA-LACTAMASE DOMAIN-CONTAINING"/>
    <property type="match status" value="1"/>
</dbReference>
<dbReference type="RefSeq" id="WP_400353697.1">
    <property type="nucleotide sequence ID" value="NZ_JBIXLA010000002.1"/>
</dbReference>
<dbReference type="Gene3D" id="3.60.15.10">
    <property type="entry name" value="Ribonuclease Z/Hydroxyacylglutathione hydrolase-like"/>
    <property type="match status" value="1"/>
</dbReference>
<dbReference type="Proteomes" id="UP001617702">
    <property type="component" value="Unassembled WGS sequence"/>
</dbReference>
<proteinExistence type="predicted"/>
<keyword evidence="4" id="KW-1185">Reference proteome</keyword>
<reference evidence="3 4" key="1">
    <citation type="submission" date="2024-10" db="EMBL/GenBank/DDBJ databases">
        <authorList>
            <person name="Lu C.-H."/>
        </authorList>
    </citation>
    <scope>NUCLEOTIDE SEQUENCE [LARGE SCALE GENOMIC DNA]</scope>
    <source>
        <strain evidence="3 4">22LXZD03-01</strain>
    </source>
</reference>
<dbReference type="EMBL" id="JBIXLB010000002">
    <property type="protein sequence ID" value="MFJ5512656.1"/>
    <property type="molecule type" value="Genomic_DNA"/>
</dbReference>
<gene>
    <name evidence="3" type="primary">blaCAR</name>
    <name evidence="3" type="ORF">ACIPUH_07655</name>
</gene>
<keyword evidence="1" id="KW-0732">Signal</keyword>
<protein>
    <submittedName>
        <fullName evidence="3">CAR family subclass B3 metallo-beta-lactamase</fullName>
        <ecNumber evidence="3">3.5.2.6</ecNumber>
    </submittedName>
</protein>
<dbReference type="GO" id="GO:0008800">
    <property type="term" value="F:beta-lactamase activity"/>
    <property type="evidence" value="ECO:0007669"/>
    <property type="project" value="UniProtKB-EC"/>
</dbReference>
<sequence>MKNQRLTPLATFLLLFNMAATAHSLPSPDAKINSTTIPTLTGCGPSSTINQLFSQFGSSGKMPAELGRWLNDTKAQTVEPYQAFDNVYYVGICWVSAWLIKTSEGPVLIDTLYGEFTDQLIENIKKIGVDPAEIKMVLLTHGHFDHVGGVSKLKALTNARFVMSEEGWKEAQLDAKNTQGKPNAWTIPAPAATDILVEDGSALTIGDTTFHAYMTPGHTWGTTSYVFDVKEGNNTYRAITIGGLGLNAIDSPQQVEAYIRSIDRIKAMVKETRRPITVHLTAHPFSNGQIEVQNQLKVRQPSQAHPMVDAKGLLEQLATLRAGAVERLAVEQAHIKSKRLEERNSPSR</sequence>
<organism evidence="3 4">
    <name type="scientific">Pectobacterium jejuense</name>
    <dbReference type="NCBI Taxonomy" id="2974022"/>
    <lineage>
        <taxon>Bacteria</taxon>
        <taxon>Pseudomonadati</taxon>
        <taxon>Pseudomonadota</taxon>
        <taxon>Gammaproteobacteria</taxon>
        <taxon>Enterobacterales</taxon>
        <taxon>Pectobacteriaceae</taxon>
        <taxon>Pectobacterium</taxon>
    </lineage>
</organism>
<evidence type="ECO:0000313" key="3">
    <source>
        <dbReference type="EMBL" id="MFJ5512656.1"/>
    </source>
</evidence>
<feature type="domain" description="Metallo-beta-lactamase" evidence="2">
    <location>
        <begin position="94"/>
        <end position="283"/>
    </location>
</feature>
<dbReference type="InterPro" id="IPR050855">
    <property type="entry name" value="NDM-1-like"/>
</dbReference>
<evidence type="ECO:0000256" key="1">
    <source>
        <dbReference type="SAM" id="SignalP"/>
    </source>
</evidence>
<dbReference type="SUPFAM" id="SSF56281">
    <property type="entry name" value="Metallo-hydrolase/oxidoreductase"/>
    <property type="match status" value="1"/>
</dbReference>
<dbReference type="InterPro" id="IPR001279">
    <property type="entry name" value="Metallo-B-lactamas"/>
</dbReference>
<accession>A0ABW8GTH1</accession>
<comment type="caution">
    <text evidence="3">The sequence shown here is derived from an EMBL/GenBank/DDBJ whole genome shotgun (WGS) entry which is preliminary data.</text>
</comment>
<dbReference type="NCBIfam" id="NF000469">
    <property type="entry name" value="CAR_gen_B3"/>
    <property type="match status" value="1"/>
</dbReference>
<dbReference type="SMART" id="SM00849">
    <property type="entry name" value="Lactamase_B"/>
    <property type="match status" value="1"/>
</dbReference>
<dbReference type="EC" id="3.5.2.6" evidence="3"/>